<dbReference type="PANTHER" id="PTHR24015:SF1938">
    <property type="entry name" value="OS11G0158300 PROTEIN"/>
    <property type="match status" value="1"/>
</dbReference>
<dbReference type="PROSITE" id="PS51375">
    <property type="entry name" value="PPR"/>
    <property type="match status" value="2"/>
</dbReference>
<evidence type="ECO:0000256" key="2">
    <source>
        <dbReference type="PROSITE-ProRule" id="PRU00708"/>
    </source>
</evidence>
<gene>
    <name evidence="3" type="ORF">AMTR_s00101p00094210</name>
</gene>
<name>W1NWK5_AMBTC</name>
<dbReference type="OMA" id="IGARIHC"/>
<dbReference type="HOGENOM" id="CLU_872519_0_0_1"/>
<dbReference type="AlphaFoldDB" id="W1NWK5"/>
<evidence type="ECO:0000313" key="4">
    <source>
        <dbReference type="Proteomes" id="UP000017836"/>
    </source>
</evidence>
<reference evidence="4" key="1">
    <citation type="journal article" date="2013" name="Science">
        <title>The Amborella genome and the evolution of flowering plants.</title>
        <authorList>
            <consortium name="Amborella Genome Project"/>
        </authorList>
    </citation>
    <scope>NUCLEOTIDE SEQUENCE [LARGE SCALE GENOMIC DNA]</scope>
</reference>
<dbReference type="InterPro" id="IPR011990">
    <property type="entry name" value="TPR-like_helical_dom_sf"/>
</dbReference>
<accession>W1NWK5</accession>
<dbReference type="Pfam" id="PF01535">
    <property type="entry name" value="PPR"/>
    <property type="match status" value="3"/>
</dbReference>
<feature type="repeat" description="PPR" evidence="2">
    <location>
        <begin position="81"/>
        <end position="115"/>
    </location>
</feature>
<keyword evidence="1" id="KW-0677">Repeat</keyword>
<feature type="repeat" description="PPR" evidence="2">
    <location>
        <begin position="183"/>
        <end position="217"/>
    </location>
</feature>
<sequence>MEALLPNPLHPTKTLTLSPNPLHSCKTLDHLRQAHAQLLKSPSLSFNLNLATKLISSYTALGDPPSALQASLHHPKTLEKDAFYYNALIQAHLSLGQFAEALAAFSLMLSDSHLPNPFSLPPLLKACSSSPKFLPFGPPLHALYFKCGIHPNSFVCVAIIDLYAKHGLVREAQKAFDAAPKCDHVVWNAMLSGLTQTGRPLEALSLFCRMIADGVRVDSVAVACTIAACAQLCNGSAGAQTHARALRSGCLSPAALTSLIELYAACSDPHSARHAFDEIEVKDHAAFNTKPRCGFAGYCSSGLETTGEIGARIHCSTWI</sequence>
<protein>
    <recommendedName>
        <fullName evidence="5">Pentacotripeptide-repeat region of PRORP domain-containing protein</fullName>
    </recommendedName>
</protein>
<dbReference type="eggNOG" id="KOG4197">
    <property type="taxonomic scope" value="Eukaryota"/>
</dbReference>
<dbReference type="FunFam" id="1.25.40.10:FF:000344">
    <property type="entry name" value="Pentatricopeptide repeat-containing protein"/>
    <property type="match status" value="1"/>
</dbReference>
<evidence type="ECO:0008006" key="5">
    <source>
        <dbReference type="Google" id="ProtNLM"/>
    </source>
</evidence>
<evidence type="ECO:0000313" key="3">
    <source>
        <dbReference type="EMBL" id="ERM99069.1"/>
    </source>
</evidence>
<evidence type="ECO:0000256" key="1">
    <source>
        <dbReference type="ARBA" id="ARBA00022737"/>
    </source>
</evidence>
<dbReference type="Proteomes" id="UP000017836">
    <property type="component" value="Unassembled WGS sequence"/>
</dbReference>
<keyword evidence="4" id="KW-1185">Reference proteome</keyword>
<dbReference type="NCBIfam" id="TIGR00756">
    <property type="entry name" value="PPR"/>
    <property type="match status" value="2"/>
</dbReference>
<organism evidence="3 4">
    <name type="scientific">Amborella trichopoda</name>
    <dbReference type="NCBI Taxonomy" id="13333"/>
    <lineage>
        <taxon>Eukaryota</taxon>
        <taxon>Viridiplantae</taxon>
        <taxon>Streptophyta</taxon>
        <taxon>Embryophyta</taxon>
        <taxon>Tracheophyta</taxon>
        <taxon>Spermatophyta</taxon>
        <taxon>Magnoliopsida</taxon>
        <taxon>Amborellales</taxon>
        <taxon>Amborellaceae</taxon>
        <taxon>Amborella</taxon>
    </lineage>
</organism>
<dbReference type="GO" id="GO:0009451">
    <property type="term" value="P:RNA modification"/>
    <property type="evidence" value="ECO:0007669"/>
    <property type="project" value="InterPro"/>
</dbReference>
<dbReference type="InterPro" id="IPR002885">
    <property type="entry name" value="PPR_rpt"/>
</dbReference>
<proteinExistence type="predicted"/>
<dbReference type="EMBL" id="KI395058">
    <property type="protein sequence ID" value="ERM99069.1"/>
    <property type="molecule type" value="Genomic_DNA"/>
</dbReference>
<dbReference type="PANTHER" id="PTHR24015">
    <property type="entry name" value="OS07G0578800 PROTEIN-RELATED"/>
    <property type="match status" value="1"/>
</dbReference>
<dbReference type="GO" id="GO:0003723">
    <property type="term" value="F:RNA binding"/>
    <property type="evidence" value="ECO:0007669"/>
    <property type="project" value="InterPro"/>
</dbReference>
<dbReference type="Gene3D" id="1.25.40.10">
    <property type="entry name" value="Tetratricopeptide repeat domain"/>
    <property type="match status" value="2"/>
</dbReference>
<dbReference type="Gramene" id="ERM99069">
    <property type="protein sequence ID" value="ERM99069"/>
    <property type="gene ID" value="AMTR_s00101p00094210"/>
</dbReference>
<dbReference type="InterPro" id="IPR046960">
    <property type="entry name" value="PPR_At4g14850-like_plant"/>
</dbReference>